<evidence type="ECO:0000313" key="2">
    <source>
        <dbReference type="Proteomes" id="UP000887013"/>
    </source>
</evidence>
<evidence type="ECO:0000313" key="1">
    <source>
        <dbReference type="EMBL" id="GFU03401.1"/>
    </source>
</evidence>
<dbReference type="Proteomes" id="UP000887013">
    <property type="component" value="Unassembled WGS sequence"/>
</dbReference>
<dbReference type="AlphaFoldDB" id="A0A8X6Q6N9"/>
<name>A0A8X6Q6N9_NEPPI</name>
<accession>A0A8X6Q6N9</accession>
<sequence>MDTAFVQKMFPFLQKFPTSASLRRRIVALFHPSRKYYNVYVRRMGDGGGGVRTSIVMEGKESGFLYSNKKSLWDQIYVAFWQRYRRRLELSCRRPPRAWDGFSLIAVKIP</sequence>
<dbReference type="OrthoDB" id="10340703at2759"/>
<dbReference type="EMBL" id="BMAW01076847">
    <property type="protein sequence ID" value="GFU03401.1"/>
    <property type="molecule type" value="Genomic_DNA"/>
</dbReference>
<reference evidence="1" key="1">
    <citation type="submission" date="2020-08" db="EMBL/GenBank/DDBJ databases">
        <title>Multicomponent nature underlies the extraordinary mechanical properties of spider dragline silk.</title>
        <authorList>
            <person name="Kono N."/>
            <person name="Nakamura H."/>
            <person name="Mori M."/>
            <person name="Yoshida Y."/>
            <person name="Ohtoshi R."/>
            <person name="Malay A.D."/>
            <person name="Moran D.A.P."/>
            <person name="Tomita M."/>
            <person name="Numata K."/>
            <person name="Arakawa K."/>
        </authorList>
    </citation>
    <scope>NUCLEOTIDE SEQUENCE</scope>
</reference>
<organism evidence="1 2">
    <name type="scientific">Nephila pilipes</name>
    <name type="common">Giant wood spider</name>
    <name type="synonym">Nephila maculata</name>
    <dbReference type="NCBI Taxonomy" id="299642"/>
    <lineage>
        <taxon>Eukaryota</taxon>
        <taxon>Metazoa</taxon>
        <taxon>Ecdysozoa</taxon>
        <taxon>Arthropoda</taxon>
        <taxon>Chelicerata</taxon>
        <taxon>Arachnida</taxon>
        <taxon>Araneae</taxon>
        <taxon>Araneomorphae</taxon>
        <taxon>Entelegynae</taxon>
        <taxon>Araneoidea</taxon>
        <taxon>Nephilidae</taxon>
        <taxon>Nephila</taxon>
    </lineage>
</organism>
<proteinExistence type="predicted"/>
<comment type="caution">
    <text evidence="1">The sequence shown here is derived from an EMBL/GenBank/DDBJ whole genome shotgun (WGS) entry which is preliminary data.</text>
</comment>
<protein>
    <submittedName>
        <fullName evidence="1">Uncharacterized protein</fullName>
    </submittedName>
</protein>
<gene>
    <name evidence="1" type="ORF">NPIL_388191</name>
</gene>
<keyword evidence="2" id="KW-1185">Reference proteome</keyword>